<organism evidence="1 2">
    <name type="scientific">Roseinatronobacter thiooxidans</name>
    <dbReference type="NCBI Taxonomy" id="121821"/>
    <lineage>
        <taxon>Bacteria</taxon>
        <taxon>Pseudomonadati</taxon>
        <taxon>Pseudomonadota</taxon>
        <taxon>Alphaproteobacteria</taxon>
        <taxon>Rhodobacterales</taxon>
        <taxon>Paracoccaceae</taxon>
        <taxon>Roseinatronobacter</taxon>
    </lineage>
</organism>
<dbReference type="RefSeq" id="WP_084386338.1">
    <property type="nucleotide sequence ID" value="NZ_MEHT01000027.1"/>
</dbReference>
<accession>A0A2W7QDW1</accession>
<dbReference type="STRING" id="121821.GCA_001870675_01414"/>
<proteinExistence type="predicted"/>
<protein>
    <submittedName>
        <fullName evidence="1">Uncharacterized protein</fullName>
    </submittedName>
</protein>
<comment type="caution">
    <text evidence="1">The sequence shown here is derived from an EMBL/GenBank/DDBJ whole genome shotgun (WGS) entry which is preliminary data.</text>
</comment>
<evidence type="ECO:0000313" key="2">
    <source>
        <dbReference type="Proteomes" id="UP000249364"/>
    </source>
</evidence>
<sequence>MTDPAPALQHTRRKAESFRVQVNATLNVIDGFADAPKPSPDDSLRSLDAFKASVRTQVS</sequence>
<name>A0A2W7QDW1_9RHOB</name>
<reference evidence="1 2" key="1">
    <citation type="submission" date="2018-06" db="EMBL/GenBank/DDBJ databases">
        <title>Genomic Encyclopedia of Archaeal and Bacterial Type Strains, Phase II (KMG-II): from individual species to whole genera.</title>
        <authorList>
            <person name="Goeker M."/>
        </authorList>
    </citation>
    <scope>NUCLEOTIDE SEQUENCE [LARGE SCALE GENOMIC DNA]</scope>
    <source>
        <strain evidence="1 2">DSM 13087</strain>
    </source>
</reference>
<dbReference type="Proteomes" id="UP000249364">
    <property type="component" value="Unassembled WGS sequence"/>
</dbReference>
<evidence type="ECO:0000313" key="1">
    <source>
        <dbReference type="EMBL" id="PZX36755.1"/>
    </source>
</evidence>
<gene>
    <name evidence="1" type="ORF">LY56_03362</name>
</gene>
<keyword evidence="2" id="KW-1185">Reference proteome</keyword>
<dbReference type="AlphaFoldDB" id="A0A2W7QDW1"/>
<dbReference type="EMBL" id="QKZQ01000027">
    <property type="protein sequence ID" value="PZX36755.1"/>
    <property type="molecule type" value="Genomic_DNA"/>
</dbReference>